<sequence length="578" mass="65618">MLSSLWRAESRGTWRTRLPTNRAIELHETVHPARWCITFADLKHFRSEVHRVLQEGKTFEENFEASYGPSIYAVNEHYIKPVTAAAGKMSWALMMNPEGLDCDLFITHAWQEDVFEFTEKVLASWPWRARHAWCCMLANPQNLDIAALLQSPSSSPFALALQSSKYMLVVPNRHKSVYTRLWCGYEAYLAFQSNKIIRTAAPPIWRRVCFSWLRMLPALLIGGIIGLFAKMDHFQSALQLILLMKMLALLASLVSQNCGQIRLCLIANHLGLASAIATVAITGFFGSTVAIEASHQKKIFVFESFMTSLMVLYFLLAEVDRVNWQIAKEEADQLQNQYQGSICQASCSEIQDEVNIRNEIGDQVEEVDKVVQVLLKAGMTSDALRHAYLQGIDLKHAGEVQLAIPVLVLGPLLLIACLHVGRYIFLRSEELVDADQQVPHMLWWICSLQGVSIFARLSFVTLFFRRYIDERCFMLNVMAKTVAPSFFCFVELGFLRDYTVFCLLHSLYHCTFLVVWLFAALGIRGTLKLPCGKLLANLFLRRVLGCSVCLASRGTTRHSWCEEEELEEDDSETMSESS</sequence>
<dbReference type="EMBL" id="CAXAMN010022629">
    <property type="protein sequence ID" value="CAK9071477.1"/>
    <property type="molecule type" value="Genomic_DNA"/>
</dbReference>
<reference evidence="2 3" key="1">
    <citation type="submission" date="2024-02" db="EMBL/GenBank/DDBJ databases">
        <authorList>
            <person name="Chen Y."/>
            <person name="Shah S."/>
            <person name="Dougan E. K."/>
            <person name="Thang M."/>
            <person name="Chan C."/>
        </authorList>
    </citation>
    <scope>NUCLEOTIDE SEQUENCE [LARGE SCALE GENOMIC DNA]</scope>
</reference>
<proteinExistence type="predicted"/>
<feature type="transmembrane region" description="Helical" evidence="1">
    <location>
        <begin position="266"/>
        <end position="287"/>
    </location>
</feature>
<evidence type="ECO:0000256" key="1">
    <source>
        <dbReference type="SAM" id="Phobius"/>
    </source>
</evidence>
<feature type="transmembrane region" description="Helical" evidence="1">
    <location>
        <begin position="212"/>
        <end position="231"/>
    </location>
</feature>
<keyword evidence="1" id="KW-0812">Transmembrane</keyword>
<gene>
    <name evidence="2" type="ORF">CCMP2556_LOCUS35145</name>
</gene>
<keyword evidence="1" id="KW-0472">Membrane</keyword>
<accession>A0ABP0P993</accession>
<feature type="transmembrane region" description="Helical" evidence="1">
    <location>
        <begin position="441"/>
        <end position="464"/>
    </location>
</feature>
<feature type="transmembrane region" description="Helical" evidence="1">
    <location>
        <begin position="299"/>
        <end position="316"/>
    </location>
</feature>
<organism evidence="2 3">
    <name type="scientific">Durusdinium trenchii</name>
    <dbReference type="NCBI Taxonomy" id="1381693"/>
    <lineage>
        <taxon>Eukaryota</taxon>
        <taxon>Sar</taxon>
        <taxon>Alveolata</taxon>
        <taxon>Dinophyceae</taxon>
        <taxon>Suessiales</taxon>
        <taxon>Symbiodiniaceae</taxon>
        <taxon>Durusdinium</taxon>
    </lineage>
</organism>
<dbReference type="Proteomes" id="UP001642484">
    <property type="component" value="Unassembled WGS sequence"/>
</dbReference>
<feature type="transmembrane region" description="Helical" evidence="1">
    <location>
        <begin position="498"/>
        <end position="523"/>
    </location>
</feature>
<evidence type="ECO:0008006" key="4">
    <source>
        <dbReference type="Google" id="ProtNLM"/>
    </source>
</evidence>
<evidence type="ECO:0000313" key="3">
    <source>
        <dbReference type="Proteomes" id="UP001642484"/>
    </source>
</evidence>
<keyword evidence="1" id="KW-1133">Transmembrane helix</keyword>
<keyword evidence="3" id="KW-1185">Reference proteome</keyword>
<evidence type="ECO:0000313" key="2">
    <source>
        <dbReference type="EMBL" id="CAK9071477.1"/>
    </source>
</evidence>
<protein>
    <recommendedName>
        <fullName evidence="4">Sugar phosphate transporter domain-containing protein</fullName>
    </recommendedName>
</protein>
<feature type="transmembrane region" description="Helical" evidence="1">
    <location>
        <begin position="237"/>
        <end position="254"/>
    </location>
</feature>
<feature type="transmembrane region" description="Helical" evidence="1">
    <location>
        <begin position="473"/>
        <end position="492"/>
    </location>
</feature>
<feature type="transmembrane region" description="Helical" evidence="1">
    <location>
        <begin position="402"/>
        <end position="421"/>
    </location>
</feature>
<comment type="caution">
    <text evidence="2">The sequence shown here is derived from an EMBL/GenBank/DDBJ whole genome shotgun (WGS) entry which is preliminary data.</text>
</comment>
<name>A0ABP0P993_9DINO</name>